<evidence type="ECO:0000313" key="2">
    <source>
        <dbReference type="Proteomes" id="UP000602510"/>
    </source>
</evidence>
<dbReference type="Proteomes" id="UP000602510">
    <property type="component" value="Unassembled WGS sequence"/>
</dbReference>
<proteinExistence type="predicted"/>
<evidence type="ECO:0000313" key="1">
    <source>
        <dbReference type="EMBL" id="KAF4040855.1"/>
    </source>
</evidence>
<comment type="caution">
    <text evidence="1">The sequence shown here is derived from an EMBL/GenBank/DDBJ whole genome shotgun (WGS) entry which is preliminary data.</text>
</comment>
<name>A0A833TC14_PHYIN</name>
<accession>A0A833TC14</accession>
<sequence>MRCKSSVPSLDPTRRPLKLQKKVRVVKVAHAVSQKPLKLEKELGTAPAAFVINKKLFEL</sequence>
<gene>
    <name evidence="1" type="ORF">GN244_ATG06897</name>
</gene>
<keyword evidence="2" id="KW-1185">Reference proteome</keyword>
<reference evidence="1" key="1">
    <citation type="submission" date="2020-04" db="EMBL/GenBank/DDBJ databases">
        <title>Hybrid Assembly of Korean Phytophthora infestans isolates.</title>
        <authorList>
            <person name="Prokchorchik M."/>
            <person name="Lee Y."/>
            <person name="Seo J."/>
            <person name="Cho J.-H."/>
            <person name="Park Y.-E."/>
            <person name="Jang D.-C."/>
            <person name="Im J.-S."/>
            <person name="Choi J.-G."/>
            <person name="Park H.-J."/>
            <person name="Lee G.-B."/>
            <person name="Lee Y.-G."/>
            <person name="Hong S.-Y."/>
            <person name="Cho K."/>
            <person name="Sohn K.H."/>
        </authorList>
    </citation>
    <scope>NUCLEOTIDE SEQUENCE</scope>
    <source>
        <strain evidence="1">KR_1_A1</strain>
    </source>
</reference>
<dbReference type="AlphaFoldDB" id="A0A833TC14"/>
<protein>
    <submittedName>
        <fullName evidence="1">Uncharacterized protein</fullName>
    </submittedName>
</protein>
<dbReference type="EMBL" id="WSZM01000135">
    <property type="protein sequence ID" value="KAF4040855.1"/>
    <property type="molecule type" value="Genomic_DNA"/>
</dbReference>
<organism evidence="1 2">
    <name type="scientific">Phytophthora infestans</name>
    <name type="common">Potato late blight agent</name>
    <name type="synonym">Botrytis infestans</name>
    <dbReference type="NCBI Taxonomy" id="4787"/>
    <lineage>
        <taxon>Eukaryota</taxon>
        <taxon>Sar</taxon>
        <taxon>Stramenopiles</taxon>
        <taxon>Oomycota</taxon>
        <taxon>Peronosporomycetes</taxon>
        <taxon>Peronosporales</taxon>
        <taxon>Peronosporaceae</taxon>
        <taxon>Phytophthora</taxon>
    </lineage>
</organism>